<name>A0A3L6QVU4_PANMI</name>
<dbReference type="SMART" id="SM00741">
    <property type="entry name" value="SapB"/>
    <property type="match status" value="2"/>
</dbReference>
<dbReference type="GO" id="GO:0004190">
    <property type="term" value="F:aspartic-type endopeptidase activity"/>
    <property type="evidence" value="ECO:0007669"/>
    <property type="project" value="UniProtKB-KW"/>
</dbReference>
<dbReference type="GO" id="GO:0005576">
    <property type="term" value="C:extracellular region"/>
    <property type="evidence" value="ECO:0007669"/>
    <property type="project" value="UniProtKB-SubCell"/>
</dbReference>
<evidence type="ECO:0000313" key="14">
    <source>
        <dbReference type="EMBL" id="RLM91205.1"/>
    </source>
</evidence>
<evidence type="ECO:0000256" key="9">
    <source>
        <dbReference type="ARBA" id="ARBA00037221"/>
    </source>
</evidence>
<dbReference type="OrthoDB" id="69496at2759"/>
<evidence type="ECO:0000256" key="12">
    <source>
        <dbReference type="SAM" id="MobiDB-lite"/>
    </source>
</evidence>
<dbReference type="AlphaFoldDB" id="A0A3L6QVU4"/>
<keyword evidence="5" id="KW-0645">Protease</keyword>
<keyword evidence="2" id="KW-0964">Secreted</keyword>
<dbReference type="GO" id="GO:0006629">
    <property type="term" value="P:lipid metabolic process"/>
    <property type="evidence" value="ECO:0007669"/>
    <property type="project" value="InterPro"/>
</dbReference>
<sequence length="263" mass="28763">MGSIPLRYVNIPPELGHCSTVIYMESAQSNGARAPFGDQTNIKGAHTAPSCRSQDADGKKLKRQRGGPDGLPLAAKGPGLTAASGKLCQLCEQYSSEALLYLKQNETQTEILSILHHECASLAPLKQQCITLVDYYVPLFFLEVSMVTPEKFCESVHLCKNGMKISLPTREGTCGLCHHVLVEVLVMLKDPNTQLEVIDLLLKTCSKAQNYEQQCKHLVIKYIPLILVKGQKFLETTDICTAIHACKTGAQSSMESMPLSATL</sequence>
<keyword evidence="7" id="KW-1015">Disulfide bond</keyword>
<reference evidence="15" key="1">
    <citation type="journal article" date="2019" name="Nat. Commun.">
        <title>The genome of broomcorn millet.</title>
        <authorList>
            <person name="Zou C."/>
            <person name="Miki D."/>
            <person name="Li D."/>
            <person name="Tang Q."/>
            <person name="Xiao L."/>
            <person name="Rajput S."/>
            <person name="Deng P."/>
            <person name="Jia W."/>
            <person name="Huang R."/>
            <person name="Zhang M."/>
            <person name="Sun Y."/>
            <person name="Hu J."/>
            <person name="Fu X."/>
            <person name="Schnable P.S."/>
            <person name="Li F."/>
            <person name="Zhang H."/>
            <person name="Feng B."/>
            <person name="Zhu X."/>
            <person name="Liu R."/>
            <person name="Schnable J.C."/>
            <person name="Zhu J.-K."/>
            <person name="Zhang H."/>
        </authorList>
    </citation>
    <scope>NUCLEOTIDE SEQUENCE [LARGE SCALE GENOMIC DNA]</scope>
</reference>
<dbReference type="Pfam" id="PF05184">
    <property type="entry name" value="SapB_1"/>
    <property type="match status" value="2"/>
</dbReference>
<dbReference type="EMBL" id="PQIB02000010">
    <property type="protein sequence ID" value="RLM91205.1"/>
    <property type="molecule type" value="Genomic_DNA"/>
</dbReference>
<comment type="caution">
    <text evidence="14">The sequence shown here is derived from an EMBL/GenBank/DDBJ whole genome shotgun (WGS) entry which is preliminary data.</text>
</comment>
<gene>
    <name evidence="14" type="ORF">C2845_PM08G04430</name>
</gene>
<evidence type="ECO:0000256" key="10">
    <source>
        <dbReference type="ARBA" id="ARBA00041094"/>
    </source>
</evidence>
<keyword evidence="4" id="KW-0677">Repeat</keyword>
<dbReference type="STRING" id="4540.A0A3L6QVU4"/>
<evidence type="ECO:0000313" key="15">
    <source>
        <dbReference type="Proteomes" id="UP000275267"/>
    </source>
</evidence>
<evidence type="ECO:0000256" key="4">
    <source>
        <dbReference type="ARBA" id="ARBA00022737"/>
    </source>
</evidence>
<feature type="domain" description="Saposin B-type" evidence="13">
    <location>
        <begin position="84"/>
        <end position="163"/>
    </location>
</feature>
<keyword evidence="5" id="KW-0378">Hydrolase</keyword>
<evidence type="ECO:0000256" key="11">
    <source>
        <dbReference type="ARBA" id="ARBA00041785"/>
    </source>
</evidence>
<evidence type="ECO:0000256" key="3">
    <source>
        <dbReference type="ARBA" id="ARBA00022729"/>
    </source>
</evidence>
<dbReference type="PROSITE" id="PS50015">
    <property type="entry name" value="SAP_B"/>
    <property type="match status" value="2"/>
</dbReference>
<keyword evidence="6" id="KW-0865">Zymogen</keyword>
<organism evidence="14 15">
    <name type="scientific">Panicum miliaceum</name>
    <name type="common">Proso millet</name>
    <name type="synonym">Broomcorn millet</name>
    <dbReference type="NCBI Taxonomy" id="4540"/>
    <lineage>
        <taxon>Eukaryota</taxon>
        <taxon>Viridiplantae</taxon>
        <taxon>Streptophyta</taxon>
        <taxon>Embryophyta</taxon>
        <taxon>Tracheophyta</taxon>
        <taxon>Spermatophyta</taxon>
        <taxon>Magnoliopsida</taxon>
        <taxon>Liliopsida</taxon>
        <taxon>Poales</taxon>
        <taxon>Poaceae</taxon>
        <taxon>PACMAD clade</taxon>
        <taxon>Panicoideae</taxon>
        <taxon>Panicodae</taxon>
        <taxon>Paniceae</taxon>
        <taxon>Panicinae</taxon>
        <taxon>Panicum</taxon>
        <taxon>Panicum sect. Panicum</taxon>
    </lineage>
</organism>
<accession>A0A3L6QVU4</accession>
<evidence type="ECO:0000256" key="8">
    <source>
        <dbReference type="ARBA" id="ARBA00023180"/>
    </source>
</evidence>
<feature type="domain" description="Saposin B-type" evidence="13">
    <location>
        <begin position="170"/>
        <end position="250"/>
    </location>
</feature>
<dbReference type="PANTHER" id="PTHR11480">
    <property type="entry name" value="SAPOSIN-RELATED"/>
    <property type="match status" value="1"/>
</dbReference>
<dbReference type="SUPFAM" id="SSF47862">
    <property type="entry name" value="Saposin"/>
    <property type="match status" value="2"/>
</dbReference>
<dbReference type="Proteomes" id="UP000275267">
    <property type="component" value="Unassembled WGS sequence"/>
</dbReference>
<feature type="region of interest" description="Disordered" evidence="12">
    <location>
        <begin position="34"/>
        <end position="75"/>
    </location>
</feature>
<evidence type="ECO:0000256" key="5">
    <source>
        <dbReference type="ARBA" id="ARBA00022750"/>
    </source>
</evidence>
<protein>
    <recommendedName>
        <fullName evidence="10">Pulmonary surfactant-associated protein B</fullName>
    </recommendedName>
    <alternativeName>
        <fullName evidence="11">Pulmonary surfactant-associated proteolipid SPL(Phe)</fullName>
    </alternativeName>
</protein>
<dbReference type="InterPro" id="IPR051428">
    <property type="entry name" value="Sphingo_Act-Surfact_Prot"/>
</dbReference>
<dbReference type="FunFam" id="1.10.225.10:FF:000008">
    <property type="entry name" value="Pulmonary surfactant-associated protein B"/>
    <property type="match status" value="1"/>
</dbReference>
<evidence type="ECO:0000259" key="13">
    <source>
        <dbReference type="PROSITE" id="PS50015"/>
    </source>
</evidence>
<evidence type="ECO:0000256" key="2">
    <source>
        <dbReference type="ARBA" id="ARBA00022525"/>
    </source>
</evidence>
<keyword evidence="8" id="KW-0325">Glycoprotein</keyword>
<dbReference type="PANTHER" id="PTHR11480:SF3">
    <property type="entry name" value="BCDNA.GH08312"/>
    <property type="match status" value="1"/>
</dbReference>
<keyword evidence="15" id="KW-1185">Reference proteome</keyword>
<proteinExistence type="predicted"/>
<dbReference type="InterPro" id="IPR008139">
    <property type="entry name" value="SaposinB_dom"/>
</dbReference>
<evidence type="ECO:0000256" key="6">
    <source>
        <dbReference type="ARBA" id="ARBA00023145"/>
    </source>
</evidence>
<keyword evidence="5" id="KW-0064">Aspartyl protease</keyword>
<evidence type="ECO:0000256" key="1">
    <source>
        <dbReference type="ARBA" id="ARBA00004239"/>
    </source>
</evidence>
<dbReference type="Gene3D" id="1.10.225.10">
    <property type="entry name" value="Saposin-like"/>
    <property type="match status" value="2"/>
</dbReference>
<dbReference type="InterPro" id="IPR008138">
    <property type="entry name" value="SapB_2"/>
</dbReference>
<dbReference type="InterPro" id="IPR011001">
    <property type="entry name" value="Saposin-like"/>
</dbReference>
<dbReference type="Pfam" id="PF03489">
    <property type="entry name" value="SapB_2"/>
    <property type="match status" value="2"/>
</dbReference>
<comment type="subcellular location">
    <subcellularLocation>
        <location evidence="1">Secreted</location>
        <location evidence="1">Extracellular space</location>
    </subcellularLocation>
</comment>
<comment type="function">
    <text evidence="9">Pulmonary surfactant-associated proteins promote alveolar stability by lowering the surface tension at the air-liquid interface in the peripheral air spaces. SP-B increases the collapse pressure of palmitic acid to nearly 70 millinewtons per meter.</text>
</comment>
<evidence type="ECO:0000256" key="7">
    <source>
        <dbReference type="ARBA" id="ARBA00023157"/>
    </source>
</evidence>
<dbReference type="InterPro" id="IPR007856">
    <property type="entry name" value="SapB_1"/>
</dbReference>
<keyword evidence="3" id="KW-0732">Signal</keyword>